<dbReference type="Gene3D" id="3.40.50.720">
    <property type="entry name" value="NAD(P)-binding Rossmann-like Domain"/>
    <property type="match status" value="1"/>
</dbReference>
<evidence type="ECO:0000313" key="6">
    <source>
        <dbReference type="Proteomes" id="UP001293718"/>
    </source>
</evidence>
<evidence type="ECO:0000256" key="1">
    <source>
        <dbReference type="ARBA" id="ARBA00004871"/>
    </source>
</evidence>
<evidence type="ECO:0000313" key="5">
    <source>
        <dbReference type="EMBL" id="MDZ5461150.1"/>
    </source>
</evidence>
<reference evidence="5 6" key="1">
    <citation type="submission" date="2023-11" db="EMBL/GenBank/DDBJ databases">
        <title>Draft genome of Azohydromonas lata strain H1 (DSM1123), a polyhydroxyalkanoate producer.</title>
        <authorList>
            <person name="Traversa D."/>
            <person name="D'Addabbo P."/>
            <person name="Pazzani C."/>
            <person name="Manzari C."/>
            <person name="Chiara M."/>
            <person name="Scrascia M."/>
        </authorList>
    </citation>
    <scope>NUCLEOTIDE SEQUENCE [LARGE SCALE GENOMIC DNA]</scope>
    <source>
        <strain evidence="5 6">H1</strain>
    </source>
</reference>
<dbReference type="SUPFAM" id="SSF51735">
    <property type="entry name" value="NAD(P)-binding Rossmann-fold domains"/>
    <property type="match status" value="1"/>
</dbReference>
<protein>
    <submittedName>
        <fullName evidence="5">Shikimate dehydrogenase</fullName>
    </submittedName>
</protein>
<dbReference type="Pfam" id="PF08501">
    <property type="entry name" value="Shikimate_dh_N"/>
    <property type="match status" value="1"/>
</dbReference>
<sequence>MQISGSTRVFMVLGDPVSQVQAPRLFNALFERHGLDAVLVPAHVQLEDSAPFARGVLSARNVDGLWLTIPHKPALLPLLSRCDRDGRLAQAVNAVRRSEDGSLEGALFDGRGFTKALAHFGFDARGRRALLVGAGGAGAAIAAALLDTGLHTLALHDLGDRAQVLAQRLQPHAGATAVVAAGNDPAGYDLVIHATPLGLRPTDPLPFDVQRLRADALVVDILMKPCDTPLMAACRTRGVRVEPGFEMLVQQVPDYLSFFGMHAAAQAVQADLSGVRALMHAG</sequence>
<dbReference type="EMBL" id="JAXOJX010000099">
    <property type="protein sequence ID" value="MDZ5461150.1"/>
    <property type="molecule type" value="Genomic_DNA"/>
</dbReference>
<evidence type="ECO:0000256" key="3">
    <source>
        <dbReference type="ARBA" id="ARBA00023141"/>
    </source>
</evidence>
<keyword evidence="6" id="KW-1185">Reference proteome</keyword>
<keyword evidence="3" id="KW-0028">Amino-acid biosynthesis</keyword>
<proteinExistence type="predicted"/>
<accession>A0ABU5IQH1</accession>
<dbReference type="InterPro" id="IPR022893">
    <property type="entry name" value="Shikimate_DH_fam"/>
</dbReference>
<dbReference type="PANTHER" id="PTHR21089">
    <property type="entry name" value="SHIKIMATE DEHYDROGENASE"/>
    <property type="match status" value="1"/>
</dbReference>
<dbReference type="PANTHER" id="PTHR21089:SF1">
    <property type="entry name" value="BIFUNCTIONAL 3-DEHYDROQUINATE DEHYDRATASE_SHIKIMATE DEHYDROGENASE, CHLOROPLASTIC"/>
    <property type="match status" value="1"/>
</dbReference>
<feature type="domain" description="Shikimate dehydrogenase substrate binding N-terminal" evidence="4">
    <location>
        <begin position="12"/>
        <end position="95"/>
    </location>
</feature>
<gene>
    <name evidence="5" type="ORF">SM757_31715</name>
</gene>
<comment type="caution">
    <text evidence="5">The sequence shown here is derived from an EMBL/GenBank/DDBJ whole genome shotgun (WGS) entry which is preliminary data.</text>
</comment>
<dbReference type="InterPro" id="IPR036291">
    <property type="entry name" value="NAD(P)-bd_dom_sf"/>
</dbReference>
<evidence type="ECO:0000259" key="4">
    <source>
        <dbReference type="Pfam" id="PF08501"/>
    </source>
</evidence>
<comment type="pathway">
    <text evidence="1">Metabolic intermediate biosynthesis; chorismate biosynthesis; chorismate from D-erythrose 4-phosphate and phosphoenolpyruvate: step 4/7.</text>
</comment>
<dbReference type="RefSeq" id="WP_322468401.1">
    <property type="nucleotide sequence ID" value="NZ_JAXOJX010000099.1"/>
</dbReference>
<dbReference type="InterPro" id="IPR013708">
    <property type="entry name" value="Shikimate_DH-bd_N"/>
</dbReference>
<dbReference type="Proteomes" id="UP001293718">
    <property type="component" value="Unassembled WGS sequence"/>
</dbReference>
<dbReference type="InterPro" id="IPR046346">
    <property type="entry name" value="Aminoacid_DH-like_N_sf"/>
</dbReference>
<organism evidence="5 6">
    <name type="scientific">Azohydromonas lata</name>
    <dbReference type="NCBI Taxonomy" id="45677"/>
    <lineage>
        <taxon>Bacteria</taxon>
        <taxon>Pseudomonadati</taxon>
        <taxon>Pseudomonadota</taxon>
        <taxon>Betaproteobacteria</taxon>
        <taxon>Burkholderiales</taxon>
        <taxon>Sphaerotilaceae</taxon>
        <taxon>Azohydromonas</taxon>
    </lineage>
</organism>
<keyword evidence="2" id="KW-0560">Oxidoreductase</keyword>
<keyword evidence="3" id="KW-0057">Aromatic amino acid biosynthesis</keyword>
<evidence type="ECO:0000256" key="2">
    <source>
        <dbReference type="ARBA" id="ARBA00023002"/>
    </source>
</evidence>
<dbReference type="SUPFAM" id="SSF53223">
    <property type="entry name" value="Aminoacid dehydrogenase-like, N-terminal domain"/>
    <property type="match status" value="1"/>
</dbReference>
<name>A0ABU5IQH1_9BURK</name>
<dbReference type="Gene3D" id="3.40.50.10860">
    <property type="entry name" value="Leucine Dehydrogenase, chain A, domain 1"/>
    <property type="match status" value="1"/>
</dbReference>